<evidence type="ECO:0000313" key="1">
    <source>
        <dbReference type="EMBL" id="TDD95084.1"/>
    </source>
</evidence>
<reference evidence="1 2" key="1">
    <citation type="submission" date="2019-03" db="EMBL/GenBank/DDBJ databases">
        <title>Flavobacterium AR-3-4 sp. nov. isolated from arctic soil.</title>
        <authorList>
            <person name="Chaudhary D.K."/>
        </authorList>
    </citation>
    <scope>NUCLEOTIDE SEQUENCE [LARGE SCALE GENOMIC DNA]</scope>
    <source>
        <strain evidence="1 2">AR-3-4</strain>
    </source>
</reference>
<accession>A0A4R5CD38</accession>
<protein>
    <submittedName>
        <fullName evidence="1">Uncharacterized protein</fullName>
    </submittedName>
</protein>
<gene>
    <name evidence="1" type="ORF">E0F76_14995</name>
</gene>
<keyword evidence="2" id="KW-1185">Reference proteome</keyword>
<name>A0A4R5CD38_9FLAO</name>
<dbReference type="OrthoDB" id="1339084at2"/>
<proteinExistence type="predicted"/>
<dbReference type="EMBL" id="SMFK01000012">
    <property type="protein sequence ID" value="TDD95084.1"/>
    <property type="molecule type" value="Genomic_DNA"/>
</dbReference>
<dbReference type="RefSeq" id="WP_132007866.1">
    <property type="nucleotide sequence ID" value="NZ_SMFK01000012.1"/>
</dbReference>
<comment type="caution">
    <text evidence="1">The sequence shown here is derived from an EMBL/GenBank/DDBJ whole genome shotgun (WGS) entry which is preliminary data.</text>
</comment>
<organism evidence="1 2">
    <name type="scientific">Flavobacterium cellulosilyticum</name>
    <dbReference type="NCBI Taxonomy" id="2541731"/>
    <lineage>
        <taxon>Bacteria</taxon>
        <taxon>Pseudomonadati</taxon>
        <taxon>Bacteroidota</taxon>
        <taxon>Flavobacteriia</taxon>
        <taxon>Flavobacteriales</taxon>
        <taxon>Flavobacteriaceae</taxon>
        <taxon>Flavobacterium</taxon>
    </lineage>
</organism>
<dbReference type="AlphaFoldDB" id="A0A4R5CD38"/>
<dbReference type="Proteomes" id="UP000295479">
    <property type="component" value="Unassembled WGS sequence"/>
</dbReference>
<sequence length="217" mass="25465">MKQITSFWNYFQKNEQVILNALLLGINTDEVLTQISRNLNTISKRIDFVIKAPITVNDKFIIIFTCFGYRKLFPKVVALENQAPILQHFTAQAFIKPLQDITKYTNGTDEPCICKNYQIKISEIQMALLDYNIESKHLKINIYLPHYNKLKQFDDLKSNINWIIMQIIGEIAFQKHIQQIKINQLPFEVNGLLSLVELPYFIEYLYKINTRDKTGIM</sequence>
<evidence type="ECO:0000313" key="2">
    <source>
        <dbReference type="Proteomes" id="UP000295479"/>
    </source>
</evidence>